<keyword evidence="1" id="KW-0732">Signal</keyword>
<feature type="signal peptide" evidence="1">
    <location>
        <begin position="1"/>
        <end position="22"/>
    </location>
</feature>
<dbReference type="OrthoDB" id="9758472at2"/>
<keyword evidence="2" id="KW-0675">Receptor</keyword>
<dbReference type="KEGG" id="gma:AciX8_3381"/>
<evidence type="ECO:0000256" key="1">
    <source>
        <dbReference type="SAM" id="SignalP"/>
    </source>
</evidence>
<dbReference type="Proteomes" id="UP000007113">
    <property type="component" value="Chromosome"/>
</dbReference>
<gene>
    <name evidence="2" type="ordered locus">AciX8_3381</name>
</gene>
<evidence type="ECO:0000313" key="3">
    <source>
        <dbReference type="Proteomes" id="UP000007113"/>
    </source>
</evidence>
<reference evidence="2 3" key="1">
    <citation type="submission" date="2011-11" db="EMBL/GenBank/DDBJ databases">
        <title>Complete sequence of Granulicella mallensis MP5ACTX8.</title>
        <authorList>
            <consortium name="US DOE Joint Genome Institute"/>
            <person name="Lucas S."/>
            <person name="Copeland A."/>
            <person name="Lapidus A."/>
            <person name="Cheng J.-F."/>
            <person name="Goodwin L."/>
            <person name="Pitluck S."/>
            <person name="Peters L."/>
            <person name="Lu M."/>
            <person name="Detter J.C."/>
            <person name="Han C."/>
            <person name="Tapia R."/>
            <person name="Land M."/>
            <person name="Hauser L."/>
            <person name="Kyrpides N."/>
            <person name="Ivanova N."/>
            <person name="Mikhailova N."/>
            <person name="Pagani I."/>
            <person name="Rawat S."/>
            <person name="Mannisto M."/>
            <person name="Haggblom M."/>
            <person name="Woyke T."/>
        </authorList>
    </citation>
    <scope>NUCLEOTIDE SEQUENCE [LARGE SCALE GENOMIC DNA]</scope>
    <source>
        <strain evidence="3">ATCC BAA-1857 / DSM 23137 / MP5ACTX8</strain>
    </source>
</reference>
<dbReference type="AlphaFoldDB" id="G8NVK7"/>
<organism evidence="2 3">
    <name type="scientific">Granulicella mallensis (strain ATCC BAA-1857 / DSM 23137 / MP5ACTX8)</name>
    <dbReference type="NCBI Taxonomy" id="682795"/>
    <lineage>
        <taxon>Bacteria</taxon>
        <taxon>Pseudomonadati</taxon>
        <taxon>Acidobacteriota</taxon>
        <taxon>Terriglobia</taxon>
        <taxon>Terriglobales</taxon>
        <taxon>Acidobacteriaceae</taxon>
        <taxon>Granulicella</taxon>
    </lineage>
</organism>
<dbReference type="SUPFAM" id="SSF49478">
    <property type="entry name" value="Cna protein B-type domain"/>
    <property type="match status" value="1"/>
</dbReference>
<dbReference type="HOGENOM" id="CLU_2129929_0_0_0"/>
<evidence type="ECO:0000313" key="2">
    <source>
        <dbReference type="EMBL" id="AEU37679.1"/>
    </source>
</evidence>
<dbReference type="EMBL" id="CP003130">
    <property type="protein sequence ID" value="AEU37679.1"/>
    <property type="molecule type" value="Genomic_DNA"/>
</dbReference>
<protein>
    <submittedName>
        <fullName evidence="2">TonB-dependent outer membrane receptor</fullName>
    </submittedName>
</protein>
<sequence precursor="true">MLKFSIFSAAILLALAPGLLQAQDSSSTGSIVGSADPGAQIILTGNDSGSVIGIMATCEGTYKAENLKPGRYSIVEGGPHHAVRKLSVEAGGVSHVDLGAASADSTRKCNAKD</sequence>
<name>G8NVK7_GRAMM</name>
<feature type="chain" id="PRO_5003513145" evidence="1">
    <location>
        <begin position="23"/>
        <end position="113"/>
    </location>
</feature>
<proteinExistence type="predicted"/>
<accession>G8NVK7</accession>
<dbReference type="RefSeq" id="WP_014266553.1">
    <property type="nucleotide sequence ID" value="NC_016631.1"/>
</dbReference>
<keyword evidence="3" id="KW-1185">Reference proteome</keyword>